<dbReference type="GO" id="GO:0003729">
    <property type="term" value="F:mRNA binding"/>
    <property type="evidence" value="ECO:0007669"/>
    <property type="project" value="TreeGrafter"/>
</dbReference>
<protein>
    <recommendedName>
        <fullName evidence="6">Pentatricopeptide repeat domain-containing protein 1</fullName>
    </recommendedName>
</protein>
<name>A0A8X8YTQ7_SALSN</name>
<dbReference type="PANTHER" id="PTHR47933:SF11">
    <property type="entry name" value="PENTATRICOPEPTIDE REPEAT-CONTAINING PROTEIN 2"/>
    <property type="match status" value="1"/>
</dbReference>
<evidence type="ECO:0000313" key="5">
    <source>
        <dbReference type="Proteomes" id="UP000298416"/>
    </source>
</evidence>
<evidence type="ECO:0000256" key="3">
    <source>
        <dbReference type="PROSITE-ProRule" id="PRU00708"/>
    </source>
</evidence>
<dbReference type="PROSITE" id="PS51375">
    <property type="entry name" value="PPR"/>
    <property type="match status" value="7"/>
</dbReference>
<reference evidence="4" key="2">
    <citation type="submission" date="2020-08" db="EMBL/GenBank/DDBJ databases">
        <title>Plant Genome Project.</title>
        <authorList>
            <person name="Zhang R.-G."/>
        </authorList>
    </citation>
    <scope>NUCLEOTIDE SEQUENCE</scope>
    <source>
        <strain evidence="4">Huo1</strain>
        <tissue evidence="4">Leaf</tissue>
    </source>
</reference>
<dbReference type="InterPro" id="IPR051240">
    <property type="entry name" value="Mito_RNA-Proc/Resp"/>
</dbReference>
<dbReference type="Gene3D" id="1.25.40.10">
    <property type="entry name" value="Tetratricopeptide repeat domain"/>
    <property type="match status" value="4"/>
</dbReference>
<feature type="repeat" description="PPR" evidence="3">
    <location>
        <begin position="519"/>
        <end position="553"/>
    </location>
</feature>
<gene>
    <name evidence="4" type="ORF">SASPL_100994</name>
</gene>
<dbReference type="Pfam" id="PF01535">
    <property type="entry name" value="PPR"/>
    <property type="match status" value="5"/>
</dbReference>
<comment type="similarity">
    <text evidence="1">Belongs to the PPR family. P subfamily.</text>
</comment>
<evidence type="ECO:0008006" key="6">
    <source>
        <dbReference type="Google" id="ProtNLM"/>
    </source>
</evidence>
<dbReference type="SUPFAM" id="SSF48452">
    <property type="entry name" value="TPR-like"/>
    <property type="match status" value="1"/>
</dbReference>
<sequence>MAVANSIDWSLGATITRKSIQFSHHSTTKTKIGFRFISILFLNLNSKSSRAAKTDSSAVLEDDAVVGDVPVIELALKLEEFQHLPENDADCKELNSIICSLFKDPQTEHLAYDYYRKAKTKPGFKPLKYTMKLAVRYLIRTKNWTLLLSFCQDLREFKVLPDKSSSSRLITACVKARKFKILNHLLQLFMDSNAETGVLAFDSAMKGYNQLHMYSSTVALYQTMKSAALNLDAACYCRLMEAYLKLGNYEKSVAIFQELEEMKLNVTESSLLNYSRIYCVLCEALGKLRKPFEALEFFREMGMKGIQEDHSHYSTLISSFANAGEVEMVEELIQEAESKNMLRDPALFLKLVLRYVEEGMVEKTLDIVAIMKRVNIRVSDCIFCAIVNGYVKKRGGRAAVQVYEDLVEQGLEPGQVTYASALSSYVRLGLYPKAEMVFAEMEKKGFDKCVVAYSSMVAAYAKMGRTRDATRLVANMKERGCEPNVWTYNSLLDMHGKNLELKMVDKIWKEMKRRKIEPDRVSYTTVISAYHKARELEMCIKYYEEFKVSGGEIDRAMAGIMVSVLSKTNRIDQLVELLHLIKAQKTKLDARFYRSAMNALTEAGLQVQARWLQQNFEYS</sequence>
<dbReference type="PANTHER" id="PTHR47933">
    <property type="entry name" value="PENTATRICOPEPTIDE REPEAT-CONTAINING PROTEIN 1, MITOCHONDRIAL"/>
    <property type="match status" value="1"/>
</dbReference>
<dbReference type="EMBL" id="PNBA02000001">
    <property type="protein sequence ID" value="KAG6436111.1"/>
    <property type="molecule type" value="Genomic_DNA"/>
</dbReference>
<dbReference type="InterPro" id="IPR011990">
    <property type="entry name" value="TPR-like_helical_dom_sf"/>
</dbReference>
<proteinExistence type="inferred from homology"/>
<dbReference type="AlphaFoldDB" id="A0A8X8YTQ7"/>
<evidence type="ECO:0000313" key="4">
    <source>
        <dbReference type="EMBL" id="KAG6436111.1"/>
    </source>
</evidence>
<evidence type="ECO:0000256" key="1">
    <source>
        <dbReference type="ARBA" id="ARBA00007626"/>
    </source>
</evidence>
<feature type="repeat" description="PPR" evidence="3">
    <location>
        <begin position="414"/>
        <end position="448"/>
    </location>
</feature>
<feature type="repeat" description="PPR" evidence="3">
    <location>
        <begin position="379"/>
        <end position="413"/>
    </location>
</feature>
<dbReference type="Proteomes" id="UP000298416">
    <property type="component" value="Unassembled WGS sequence"/>
</dbReference>
<evidence type="ECO:0000256" key="2">
    <source>
        <dbReference type="ARBA" id="ARBA00022737"/>
    </source>
</evidence>
<feature type="repeat" description="PPR" evidence="3">
    <location>
        <begin position="484"/>
        <end position="518"/>
    </location>
</feature>
<feature type="repeat" description="PPR" evidence="3">
    <location>
        <begin position="449"/>
        <end position="483"/>
    </location>
</feature>
<organism evidence="4">
    <name type="scientific">Salvia splendens</name>
    <name type="common">Scarlet sage</name>
    <dbReference type="NCBI Taxonomy" id="180675"/>
    <lineage>
        <taxon>Eukaryota</taxon>
        <taxon>Viridiplantae</taxon>
        <taxon>Streptophyta</taxon>
        <taxon>Embryophyta</taxon>
        <taxon>Tracheophyta</taxon>
        <taxon>Spermatophyta</taxon>
        <taxon>Magnoliopsida</taxon>
        <taxon>eudicotyledons</taxon>
        <taxon>Gunneridae</taxon>
        <taxon>Pentapetalae</taxon>
        <taxon>asterids</taxon>
        <taxon>lamiids</taxon>
        <taxon>Lamiales</taxon>
        <taxon>Lamiaceae</taxon>
        <taxon>Nepetoideae</taxon>
        <taxon>Mentheae</taxon>
        <taxon>Salviinae</taxon>
        <taxon>Salvia</taxon>
        <taxon>Salvia subgen. Calosphace</taxon>
        <taxon>core Calosphace</taxon>
    </lineage>
</organism>
<reference evidence="4" key="1">
    <citation type="submission" date="2018-01" db="EMBL/GenBank/DDBJ databases">
        <authorList>
            <person name="Mao J.F."/>
        </authorList>
    </citation>
    <scope>NUCLEOTIDE SEQUENCE</scope>
    <source>
        <strain evidence="4">Huo1</strain>
        <tissue evidence="4">Leaf</tissue>
    </source>
</reference>
<keyword evidence="2" id="KW-0677">Repeat</keyword>
<dbReference type="Pfam" id="PF13041">
    <property type="entry name" value="PPR_2"/>
    <property type="match status" value="1"/>
</dbReference>
<feature type="repeat" description="PPR" evidence="3">
    <location>
        <begin position="309"/>
        <end position="343"/>
    </location>
</feature>
<dbReference type="OrthoDB" id="185373at2759"/>
<dbReference type="InterPro" id="IPR002885">
    <property type="entry name" value="PPR_rpt"/>
</dbReference>
<feature type="repeat" description="PPR" evidence="3">
    <location>
        <begin position="232"/>
        <end position="266"/>
    </location>
</feature>
<dbReference type="NCBIfam" id="TIGR00756">
    <property type="entry name" value="PPR"/>
    <property type="match status" value="6"/>
</dbReference>
<comment type="caution">
    <text evidence="4">The sequence shown here is derived from an EMBL/GenBank/DDBJ whole genome shotgun (WGS) entry which is preliminary data.</text>
</comment>
<keyword evidence="5" id="KW-1185">Reference proteome</keyword>
<accession>A0A8X8YTQ7</accession>